<sequence>MNIGEEQLGVGVFTPRNLGRRHRGGLCDGSDFSGRLAQDHPYFSLRVGDHYRWKRCLPEVDAYGVEPPYPWLFRLDTSWSDHESQTSVVSDLSLRIASHDTCCAAERRRVLSFCPFDSRKETGCVGK</sequence>
<gene>
    <name evidence="1" type="ORF">SISSUDRAFT_432532</name>
</gene>
<evidence type="ECO:0000313" key="1">
    <source>
        <dbReference type="EMBL" id="KZT33224.1"/>
    </source>
</evidence>
<protein>
    <submittedName>
        <fullName evidence="1">Uncharacterized protein</fullName>
    </submittedName>
</protein>
<accession>A0A165YGJ7</accession>
<organism evidence="1 2">
    <name type="scientific">Sistotremastrum suecicum HHB10207 ss-3</name>
    <dbReference type="NCBI Taxonomy" id="1314776"/>
    <lineage>
        <taxon>Eukaryota</taxon>
        <taxon>Fungi</taxon>
        <taxon>Dikarya</taxon>
        <taxon>Basidiomycota</taxon>
        <taxon>Agaricomycotina</taxon>
        <taxon>Agaricomycetes</taxon>
        <taxon>Sistotremastrales</taxon>
        <taxon>Sistotremastraceae</taxon>
        <taxon>Sistotremastrum</taxon>
    </lineage>
</organism>
<dbReference type="EMBL" id="KV428256">
    <property type="protein sequence ID" value="KZT33224.1"/>
    <property type="molecule type" value="Genomic_DNA"/>
</dbReference>
<proteinExistence type="predicted"/>
<keyword evidence="2" id="KW-1185">Reference proteome</keyword>
<reference evidence="1 2" key="1">
    <citation type="journal article" date="2016" name="Mol. Biol. Evol.">
        <title>Comparative Genomics of Early-Diverging Mushroom-Forming Fungi Provides Insights into the Origins of Lignocellulose Decay Capabilities.</title>
        <authorList>
            <person name="Nagy L.G."/>
            <person name="Riley R."/>
            <person name="Tritt A."/>
            <person name="Adam C."/>
            <person name="Daum C."/>
            <person name="Floudas D."/>
            <person name="Sun H."/>
            <person name="Yadav J.S."/>
            <person name="Pangilinan J."/>
            <person name="Larsson K.H."/>
            <person name="Matsuura K."/>
            <person name="Barry K."/>
            <person name="Labutti K."/>
            <person name="Kuo R."/>
            <person name="Ohm R.A."/>
            <person name="Bhattacharya S.S."/>
            <person name="Shirouzu T."/>
            <person name="Yoshinaga Y."/>
            <person name="Martin F.M."/>
            <person name="Grigoriev I.V."/>
            <person name="Hibbett D.S."/>
        </authorList>
    </citation>
    <scope>NUCLEOTIDE SEQUENCE [LARGE SCALE GENOMIC DNA]</scope>
    <source>
        <strain evidence="1 2">HHB10207 ss-3</strain>
    </source>
</reference>
<dbReference type="AlphaFoldDB" id="A0A165YGJ7"/>
<name>A0A165YGJ7_9AGAM</name>
<dbReference type="Proteomes" id="UP000076798">
    <property type="component" value="Unassembled WGS sequence"/>
</dbReference>
<evidence type="ECO:0000313" key="2">
    <source>
        <dbReference type="Proteomes" id="UP000076798"/>
    </source>
</evidence>